<keyword evidence="3" id="KW-1185">Reference proteome</keyword>
<dbReference type="AlphaFoldDB" id="A0A8J8NAH0"/>
<feature type="region of interest" description="Disordered" evidence="1">
    <location>
        <begin position="87"/>
        <end position="168"/>
    </location>
</feature>
<sequence>MSKPLNKMPLKMKFKKKKNQKFPLLHLKLHQLITIKLEVLQVILFTQNVDQVLKQQEAKPAPKQIDEEALKREKLFVMKTKVDEKRELEQKAPKKQVNQKQGYRSELNSQAQEYLGFTAERNEERREYKGDREYKGNQKDRRGGQGQQNKKPVQQQGVQLDDKDFPAL</sequence>
<proteinExistence type="predicted"/>
<protein>
    <recommendedName>
        <fullName evidence="4">Hyaluronan/mRNA-binding protein domain-containing protein</fullName>
    </recommendedName>
</protein>
<dbReference type="EMBL" id="RRYP01031696">
    <property type="protein sequence ID" value="TNV70915.1"/>
    <property type="molecule type" value="Genomic_DNA"/>
</dbReference>
<feature type="compositionally biased region" description="Low complexity" evidence="1">
    <location>
        <begin position="147"/>
        <end position="159"/>
    </location>
</feature>
<gene>
    <name evidence="2" type="ORF">FGO68_gene14642</name>
</gene>
<evidence type="ECO:0008006" key="4">
    <source>
        <dbReference type="Google" id="ProtNLM"/>
    </source>
</evidence>
<accession>A0A8J8NAH0</accession>
<feature type="compositionally biased region" description="Basic and acidic residues" evidence="1">
    <location>
        <begin position="120"/>
        <end position="143"/>
    </location>
</feature>
<comment type="caution">
    <text evidence="2">The sequence shown here is derived from an EMBL/GenBank/DDBJ whole genome shotgun (WGS) entry which is preliminary data.</text>
</comment>
<evidence type="ECO:0000313" key="3">
    <source>
        <dbReference type="Proteomes" id="UP000785679"/>
    </source>
</evidence>
<evidence type="ECO:0000313" key="2">
    <source>
        <dbReference type="EMBL" id="TNV70915.1"/>
    </source>
</evidence>
<reference evidence="2" key="1">
    <citation type="submission" date="2019-06" db="EMBL/GenBank/DDBJ databases">
        <authorList>
            <person name="Zheng W."/>
        </authorList>
    </citation>
    <scope>NUCLEOTIDE SEQUENCE</scope>
    <source>
        <strain evidence="2">QDHG01</strain>
    </source>
</reference>
<organism evidence="2 3">
    <name type="scientific">Halteria grandinella</name>
    <dbReference type="NCBI Taxonomy" id="5974"/>
    <lineage>
        <taxon>Eukaryota</taxon>
        <taxon>Sar</taxon>
        <taxon>Alveolata</taxon>
        <taxon>Ciliophora</taxon>
        <taxon>Intramacronucleata</taxon>
        <taxon>Spirotrichea</taxon>
        <taxon>Stichotrichia</taxon>
        <taxon>Sporadotrichida</taxon>
        <taxon>Halteriidae</taxon>
        <taxon>Halteria</taxon>
    </lineage>
</organism>
<name>A0A8J8NAH0_HALGN</name>
<dbReference type="OrthoDB" id="311819at2759"/>
<evidence type="ECO:0000256" key="1">
    <source>
        <dbReference type="SAM" id="MobiDB-lite"/>
    </source>
</evidence>
<feature type="compositionally biased region" description="Polar residues" evidence="1">
    <location>
        <begin position="96"/>
        <end position="112"/>
    </location>
</feature>
<dbReference type="Proteomes" id="UP000785679">
    <property type="component" value="Unassembled WGS sequence"/>
</dbReference>